<dbReference type="HOGENOM" id="CLU_080085_0_0_3"/>
<dbReference type="Pfam" id="PF05621">
    <property type="entry name" value="TniB"/>
    <property type="match status" value="1"/>
</dbReference>
<gene>
    <name evidence="1" type="ordered locus">Cyan7822_4781</name>
</gene>
<organism evidence="1 2">
    <name type="scientific">Gloeothece verrucosa (strain PCC 7822)</name>
    <name type="common">Cyanothece sp. (strain PCC 7822)</name>
    <dbReference type="NCBI Taxonomy" id="497965"/>
    <lineage>
        <taxon>Bacteria</taxon>
        <taxon>Bacillati</taxon>
        <taxon>Cyanobacteriota</taxon>
        <taxon>Cyanophyceae</taxon>
        <taxon>Oscillatoriophycideae</taxon>
        <taxon>Chroococcales</taxon>
        <taxon>Aphanothecaceae</taxon>
        <taxon>Gloeothece</taxon>
        <taxon>Gloeothece verrucosa</taxon>
    </lineage>
</organism>
<name>E0UFJ0_GLOV7</name>
<reference evidence="2" key="1">
    <citation type="journal article" date="2011" name="MBio">
        <title>Novel metabolic attributes of the genus Cyanothece, comprising a group of unicellular nitrogen-fixing Cyanobacteria.</title>
        <authorList>
            <person name="Bandyopadhyay A."/>
            <person name="Elvitigala T."/>
            <person name="Welsh E."/>
            <person name="Stockel J."/>
            <person name="Liberton M."/>
            <person name="Min H."/>
            <person name="Sherman L.A."/>
            <person name="Pakrasi H.B."/>
        </authorList>
    </citation>
    <scope>NUCLEOTIDE SEQUENCE [LARGE SCALE GENOMIC DNA]</scope>
    <source>
        <strain evidence="2">PCC 7822</strain>
    </source>
</reference>
<dbReference type="InterPro" id="IPR008868">
    <property type="entry name" value="TniB"/>
</dbReference>
<protein>
    <submittedName>
        <fullName evidence="1">TniB family protein</fullName>
    </submittedName>
</protein>
<sequence length="278" mass="31393">MTIQEAQIVAEQLGNIQLTPEKLQAEIGRLNRKTVVTLSHVEALHNWLEGKRQAKQSCRVVGESRTGKTIACNAYRLRHKPIQNPGKPPIVPVVYIQIPQECGAKDLFGAIIEHLKYQMTKGTVAEIRNRALKVLERCGVEMIIIDEADRLKSKTFAEVRDIFDLKDIAVVLVGTDRLDAVIKRDEQVYNRFRACHRFGKLTGDEFGQTVDIWERQVLKLPVASNLNSKRMLKILGQATGGYIGLLDMILREAAIRALKKGLNQVDLETLKEVAEEYK</sequence>
<dbReference type="SUPFAM" id="SSF52540">
    <property type="entry name" value="P-loop containing nucleoside triphosphate hydrolases"/>
    <property type="match status" value="1"/>
</dbReference>
<proteinExistence type="predicted"/>
<dbReference type="Proteomes" id="UP000008206">
    <property type="component" value="Chromosome"/>
</dbReference>
<evidence type="ECO:0000313" key="1">
    <source>
        <dbReference type="EMBL" id="ADN16684.1"/>
    </source>
</evidence>
<dbReference type="InterPro" id="IPR052026">
    <property type="entry name" value="ExeA_AAA_ATPase_DNA-bind"/>
</dbReference>
<dbReference type="STRING" id="497965.Cyan7822_4781"/>
<dbReference type="RefSeq" id="WP_013324724.1">
    <property type="nucleotide sequence ID" value="NC_014501.1"/>
</dbReference>
<accession>E0UFJ0</accession>
<dbReference type="eggNOG" id="COG2842">
    <property type="taxonomic scope" value="Bacteria"/>
</dbReference>
<dbReference type="Gene3D" id="3.40.50.300">
    <property type="entry name" value="P-loop containing nucleotide triphosphate hydrolases"/>
    <property type="match status" value="1"/>
</dbReference>
<dbReference type="KEGG" id="cyj:Cyan7822_4781"/>
<dbReference type="EMBL" id="CP002198">
    <property type="protein sequence ID" value="ADN16684.1"/>
    <property type="molecule type" value="Genomic_DNA"/>
</dbReference>
<dbReference type="AlphaFoldDB" id="E0UFJ0"/>
<evidence type="ECO:0000313" key="2">
    <source>
        <dbReference type="Proteomes" id="UP000008206"/>
    </source>
</evidence>
<dbReference type="InterPro" id="IPR027417">
    <property type="entry name" value="P-loop_NTPase"/>
</dbReference>
<dbReference type="OrthoDB" id="530419at2"/>
<dbReference type="PANTHER" id="PTHR35894">
    <property type="entry name" value="GENERAL SECRETION PATHWAY PROTEIN A-RELATED"/>
    <property type="match status" value="1"/>
</dbReference>
<keyword evidence="2" id="KW-1185">Reference proteome</keyword>
<dbReference type="PANTHER" id="PTHR35894:SF1">
    <property type="entry name" value="PHOSPHORIBULOKINASE _ URIDINE KINASE FAMILY"/>
    <property type="match status" value="1"/>
</dbReference>